<keyword evidence="9 12" id="KW-0472">Membrane</keyword>
<dbReference type="InterPro" id="IPR036322">
    <property type="entry name" value="WD40_repeat_dom_sf"/>
</dbReference>
<feature type="compositionally biased region" description="Basic and acidic residues" evidence="11">
    <location>
        <begin position="1136"/>
        <end position="1148"/>
    </location>
</feature>
<dbReference type="Proteomes" id="UP000682733">
    <property type="component" value="Unassembled WGS sequence"/>
</dbReference>
<dbReference type="Pfam" id="PF10228">
    <property type="entry name" value="HPF1"/>
    <property type="match status" value="1"/>
</dbReference>
<dbReference type="InterPro" id="IPR041084">
    <property type="entry name" value="Ncstrn_small"/>
</dbReference>
<evidence type="ECO:0000313" key="15">
    <source>
        <dbReference type="EMBL" id="CAF3722897.1"/>
    </source>
</evidence>
<comment type="similarity">
    <text evidence="2">Belongs to the nicastrin family.</text>
</comment>
<dbReference type="Proteomes" id="UP000677228">
    <property type="component" value="Unassembled WGS sequence"/>
</dbReference>
<feature type="domain" description="EF-hand" evidence="13">
    <location>
        <begin position="50"/>
        <end position="85"/>
    </location>
</feature>
<evidence type="ECO:0000259" key="13">
    <source>
        <dbReference type="PROSITE" id="PS50222"/>
    </source>
</evidence>
<keyword evidence="8 12" id="KW-1133">Transmembrane helix</keyword>
<sequence>ADDVIEERIELENLLNTDDLEELREHGFLEDNVLNKQQFISFLQNTLKRGTEKDYEELFECIDVTKEGVVSWDKLATYLMLKLYDNDDREKASSVPNWKGLKSVMNAHRDSIKRIQHMDHYNRYLSISKEGSVCIYDEEMQLYKTFKTSTEACKARDLWITYFVLMPNLNKIAVAYTSKEIIIYEVTSKLEFGLVYRIVDLKATPFCLDYWSDEENLNDAILSWGDVKGSVHAILFNSAQIALFERPAQPSSNETLQYIEHLECFISCSTNPKTALVVGWLERAGSTIKITDFGRERSNYSVRIRQLREKRTVEISQGLNSFDYTRNFNLIASRGQLLSFSKDKILRIWDVQLQICLQRLSNTFPRGPEAVAGYSSDPKLVNFGDDDKTDSGQVLPSDNPSQDNAVILADHTLLIVILFWIMALLSIVLFLFIISLSNGDHPNPKRVLDNMYIEFDRVRYCVRRLNATHEIGCQSSLSGNTGIMHMIDQETDFTYFMNNFKSQNKYIIVLNAQLFDSSHIDRLIETNKLNGLLLYLKSNTTRPSSFSHDDQCPNNRNYTLYPDQQQQTCQWNANGTGLFFRHFSFPIMMIDEYDDYKRIVEVYHKFNDSNTQSPSCGLEMKTFMNAAHSSKTCMRRNQISHLLIDVEETYCDPVGGLNIYAKFLTYPVMKSTSDTQQISNPIKSRPPKSVILILAQTDGFQFFLKTKTPGQGADQPGSSLITFLSLAHIIGSNALLIAKLKEQERDILFLTLDGDSLDYSASYRIIFDMNNNLFPSTESKYEERIKLDHIHSIIEIQSIGLAGDNKLWIHTDPNAVINQTFINLLINNSNGSIDHLANVRLPPASSQIFLQQTNSTLPCYVLSDAKETYQNHYYHSIFDDIYNLKLNSTSYNQTTDFSLWIKQIVQPLAQSIIQLAVGDLPGNVSLINQQIINDLAYCILQNINCEMIHNLTVTSVGNTFSQFNLTSLPFSINTYPTSSTPTFTFIENVLAYFLRDRSFDRLNMTEDGCKNYTKDVTDMNQYTYVKGYRPSIENDVYTGYCVKSYLKYSQSLSPAFIIKNYDLSTLTYPAWTESRWALIQLRLFVIPTKQHEIATLIIGIILLCLSFIICALLRMSDYKRKKHSNHDGSSDDDENNGDRKQKNIREKSPLPLTSTIAKATPPSKPVCKYGRECYRNNPDHFRVFHHPTTDDLKSTEKLPTTTTKNATKNSHSSKEKKEETTIVKENTLDRYMATTETSNSFKEKATSDEQTTVNDDINTYLKLSNEKLLFALYEIHFPKDLYEFWKFCTDMNEESPRDALKSLLNFELVGPFEILDGYLRSSSTVPNLHLHYRYFYDVPEFMTVIKGDETTQFHIGYYRYVI</sequence>
<dbReference type="GO" id="GO:0016485">
    <property type="term" value="P:protein processing"/>
    <property type="evidence" value="ECO:0007669"/>
    <property type="project" value="InterPro"/>
</dbReference>
<dbReference type="InterPro" id="IPR002048">
    <property type="entry name" value="EF_hand_dom"/>
</dbReference>
<feature type="compositionally biased region" description="Polar residues" evidence="11">
    <location>
        <begin position="1197"/>
        <end position="1206"/>
    </location>
</feature>
<comment type="caution">
    <text evidence="14">The sequence shown here is derived from an EMBL/GenBank/DDBJ whole genome shotgun (WGS) entry which is preliminary data.</text>
</comment>
<dbReference type="InterPro" id="IPR019361">
    <property type="entry name" value="HPF1"/>
</dbReference>
<name>A0A8S2DPP7_9BILA</name>
<feature type="compositionally biased region" description="Basic and acidic residues" evidence="11">
    <location>
        <begin position="1185"/>
        <end position="1196"/>
    </location>
</feature>
<dbReference type="PANTHER" id="PTHR21092:SF0">
    <property type="entry name" value="NICASTRIN"/>
    <property type="match status" value="1"/>
</dbReference>
<dbReference type="EMBL" id="CAJOBA010004757">
    <property type="protein sequence ID" value="CAF3722897.1"/>
    <property type="molecule type" value="Genomic_DNA"/>
</dbReference>
<dbReference type="GO" id="GO:0005509">
    <property type="term" value="F:calcium ion binding"/>
    <property type="evidence" value="ECO:0007669"/>
    <property type="project" value="InterPro"/>
</dbReference>
<feature type="transmembrane region" description="Helical" evidence="12">
    <location>
        <begin position="1093"/>
        <end position="1113"/>
    </location>
</feature>
<evidence type="ECO:0000256" key="9">
    <source>
        <dbReference type="ARBA" id="ARBA00023136"/>
    </source>
</evidence>
<accession>A0A8S2DPP7</accession>
<dbReference type="EMBL" id="CAJNOK010004752">
    <property type="protein sequence ID" value="CAF0948456.1"/>
    <property type="molecule type" value="Genomic_DNA"/>
</dbReference>
<dbReference type="Pfam" id="PF10283">
    <property type="entry name" value="zf-CCHH"/>
    <property type="match status" value="1"/>
</dbReference>
<dbReference type="PANTHER" id="PTHR21092">
    <property type="entry name" value="NICASTRIN"/>
    <property type="match status" value="1"/>
</dbReference>
<keyword evidence="10" id="KW-0325">Glycoprotein</keyword>
<dbReference type="SUPFAM" id="SSF50978">
    <property type="entry name" value="WD40 repeat-like"/>
    <property type="match status" value="1"/>
</dbReference>
<evidence type="ECO:0000256" key="8">
    <source>
        <dbReference type="ARBA" id="ARBA00022989"/>
    </source>
</evidence>
<dbReference type="Gene3D" id="3.40.630.10">
    <property type="entry name" value="Zn peptidases"/>
    <property type="match status" value="1"/>
</dbReference>
<dbReference type="GO" id="GO:0042393">
    <property type="term" value="F:histone binding"/>
    <property type="evidence" value="ECO:0007669"/>
    <property type="project" value="InterPro"/>
</dbReference>
<gene>
    <name evidence="14" type="ORF">OVA965_LOCUS12022</name>
    <name evidence="15" type="ORF">TMI583_LOCUS12026</name>
</gene>
<reference evidence="14" key="1">
    <citation type="submission" date="2021-02" db="EMBL/GenBank/DDBJ databases">
        <authorList>
            <person name="Nowell W R."/>
        </authorList>
    </citation>
    <scope>NUCLEOTIDE SEQUENCE</scope>
</reference>
<feature type="region of interest" description="Disordered" evidence="11">
    <location>
        <begin position="1121"/>
        <end position="1163"/>
    </location>
</feature>
<keyword evidence="5 12" id="KW-0812">Transmembrane</keyword>
<feature type="transmembrane region" description="Helical" evidence="12">
    <location>
        <begin position="413"/>
        <end position="436"/>
    </location>
</feature>
<comment type="subcellular location">
    <subcellularLocation>
        <location evidence="1">Membrane</location>
        <topology evidence="1">Single-pass type I membrane protein</topology>
    </subcellularLocation>
</comment>
<evidence type="ECO:0000256" key="12">
    <source>
        <dbReference type="SAM" id="Phobius"/>
    </source>
</evidence>
<dbReference type="GO" id="GO:0005886">
    <property type="term" value="C:plasma membrane"/>
    <property type="evidence" value="ECO:0007669"/>
    <property type="project" value="TreeGrafter"/>
</dbReference>
<dbReference type="GO" id="GO:0006974">
    <property type="term" value="P:DNA damage response"/>
    <property type="evidence" value="ECO:0007669"/>
    <property type="project" value="InterPro"/>
</dbReference>
<keyword evidence="7" id="KW-0914">Notch signaling pathway</keyword>
<comment type="similarity">
    <text evidence="3">Belongs to the HPF1 family.</text>
</comment>
<dbReference type="GO" id="GO:0007219">
    <property type="term" value="P:Notch signaling pathway"/>
    <property type="evidence" value="ECO:0007669"/>
    <property type="project" value="UniProtKB-KW"/>
</dbReference>
<dbReference type="PROSITE" id="PS50222">
    <property type="entry name" value="EF_HAND_2"/>
    <property type="match status" value="1"/>
</dbReference>
<organism evidence="14 16">
    <name type="scientific">Didymodactylos carnosus</name>
    <dbReference type="NCBI Taxonomy" id="1234261"/>
    <lineage>
        <taxon>Eukaryota</taxon>
        <taxon>Metazoa</taxon>
        <taxon>Spiralia</taxon>
        <taxon>Gnathifera</taxon>
        <taxon>Rotifera</taxon>
        <taxon>Eurotatoria</taxon>
        <taxon>Bdelloidea</taxon>
        <taxon>Philodinida</taxon>
        <taxon>Philodinidae</taxon>
        <taxon>Didymodactylos</taxon>
    </lineage>
</organism>
<evidence type="ECO:0000256" key="3">
    <source>
        <dbReference type="ARBA" id="ARBA00010803"/>
    </source>
</evidence>
<keyword evidence="6" id="KW-0732">Signal</keyword>
<feature type="region of interest" description="Disordered" evidence="11">
    <location>
        <begin position="1185"/>
        <end position="1220"/>
    </location>
</feature>
<protein>
    <recommendedName>
        <fullName evidence="4">Nicastrin</fullName>
    </recommendedName>
</protein>
<evidence type="ECO:0000256" key="7">
    <source>
        <dbReference type="ARBA" id="ARBA00022976"/>
    </source>
</evidence>
<dbReference type="GO" id="GO:0007220">
    <property type="term" value="P:Notch receptor processing"/>
    <property type="evidence" value="ECO:0007669"/>
    <property type="project" value="TreeGrafter"/>
</dbReference>
<dbReference type="InterPro" id="IPR015943">
    <property type="entry name" value="WD40/YVTN_repeat-like_dom_sf"/>
</dbReference>
<evidence type="ECO:0000256" key="1">
    <source>
        <dbReference type="ARBA" id="ARBA00004479"/>
    </source>
</evidence>
<evidence type="ECO:0000256" key="5">
    <source>
        <dbReference type="ARBA" id="ARBA00022692"/>
    </source>
</evidence>
<dbReference type="InterPro" id="IPR011992">
    <property type="entry name" value="EF-hand-dom_pair"/>
</dbReference>
<dbReference type="InterPro" id="IPR019406">
    <property type="entry name" value="APLF_PBZ"/>
</dbReference>
<evidence type="ECO:0000256" key="10">
    <source>
        <dbReference type="ARBA" id="ARBA00023180"/>
    </source>
</evidence>
<evidence type="ECO:0000256" key="11">
    <source>
        <dbReference type="SAM" id="MobiDB-lite"/>
    </source>
</evidence>
<proteinExistence type="inferred from homology"/>
<dbReference type="Gene3D" id="2.130.10.10">
    <property type="entry name" value="YVTN repeat-like/Quinoprotein amine dehydrogenase"/>
    <property type="match status" value="1"/>
</dbReference>
<evidence type="ECO:0000313" key="16">
    <source>
        <dbReference type="Proteomes" id="UP000677228"/>
    </source>
</evidence>
<dbReference type="Pfam" id="PF05450">
    <property type="entry name" value="Nicastrin"/>
    <property type="match status" value="1"/>
</dbReference>
<dbReference type="Pfam" id="PF18266">
    <property type="entry name" value="Ncstrn_small"/>
    <property type="match status" value="1"/>
</dbReference>
<dbReference type="InterPro" id="IPR008710">
    <property type="entry name" value="Nicastrin"/>
</dbReference>
<dbReference type="SUPFAM" id="SSF47473">
    <property type="entry name" value="EF-hand"/>
    <property type="match status" value="1"/>
</dbReference>
<evidence type="ECO:0000256" key="2">
    <source>
        <dbReference type="ARBA" id="ARBA00007717"/>
    </source>
</evidence>
<evidence type="ECO:0000313" key="14">
    <source>
        <dbReference type="EMBL" id="CAF0948456.1"/>
    </source>
</evidence>
<evidence type="ECO:0000256" key="6">
    <source>
        <dbReference type="ARBA" id="ARBA00022729"/>
    </source>
</evidence>
<feature type="non-terminal residue" evidence="14">
    <location>
        <position position="1"/>
    </location>
</feature>
<evidence type="ECO:0000256" key="4">
    <source>
        <dbReference type="ARBA" id="ARBA00015303"/>
    </source>
</evidence>